<comment type="caution">
    <text evidence="3">The sequence shown here is derived from an EMBL/GenBank/DDBJ whole genome shotgun (WGS) entry which is preliminary data.</text>
</comment>
<gene>
    <name evidence="3" type="ORF">QVE165_LOCUS22359</name>
</gene>
<organism evidence="3 4">
    <name type="scientific">Adineta steineri</name>
    <dbReference type="NCBI Taxonomy" id="433720"/>
    <lineage>
        <taxon>Eukaryota</taxon>
        <taxon>Metazoa</taxon>
        <taxon>Spiralia</taxon>
        <taxon>Gnathifera</taxon>
        <taxon>Rotifera</taxon>
        <taxon>Eurotatoria</taxon>
        <taxon>Bdelloidea</taxon>
        <taxon>Adinetida</taxon>
        <taxon>Adinetidae</taxon>
        <taxon>Adineta</taxon>
    </lineage>
</organism>
<accession>A0A814RXM3</accession>
<evidence type="ECO:0000313" key="3">
    <source>
        <dbReference type="EMBL" id="CAF1138791.1"/>
    </source>
</evidence>
<keyword evidence="2" id="KW-0732">Signal</keyword>
<name>A0A814RXM3_9BILA</name>
<feature type="compositionally biased region" description="Low complexity" evidence="1">
    <location>
        <begin position="46"/>
        <end position="61"/>
    </location>
</feature>
<evidence type="ECO:0000256" key="1">
    <source>
        <dbReference type="SAM" id="MobiDB-lite"/>
    </source>
</evidence>
<feature type="chain" id="PRO_5032933020" evidence="2">
    <location>
        <begin position="19"/>
        <end position="200"/>
    </location>
</feature>
<keyword evidence="4" id="KW-1185">Reference proteome</keyword>
<feature type="compositionally biased region" description="Polar residues" evidence="1">
    <location>
        <begin position="33"/>
        <end position="45"/>
    </location>
</feature>
<evidence type="ECO:0000313" key="4">
    <source>
        <dbReference type="Proteomes" id="UP000663832"/>
    </source>
</evidence>
<protein>
    <submittedName>
        <fullName evidence="3">Uncharacterized protein</fullName>
    </submittedName>
</protein>
<feature type="signal peptide" evidence="2">
    <location>
        <begin position="1"/>
        <end position="18"/>
    </location>
</feature>
<evidence type="ECO:0000256" key="2">
    <source>
        <dbReference type="SAM" id="SignalP"/>
    </source>
</evidence>
<dbReference type="AlphaFoldDB" id="A0A814RXM3"/>
<reference evidence="3" key="1">
    <citation type="submission" date="2021-02" db="EMBL/GenBank/DDBJ databases">
        <authorList>
            <person name="Nowell W R."/>
        </authorList>
    </citation>
    <scope>NUCLEOTIDE SEQUENCE</scope>
</reference>
<proteinExistence type="predicted"/>
<sequence>MVVFWKIIISVLLLYTIAIDGNRARRRRRQTLLNPSSNPHNQMPLQQNPQGQPSSQQGGQNEIISGKQGGRQYYPYQGQTGYGYGSVQGLNYPYAGAGVGSYNYGSGQYGQQGQGLGGQYGAYYNQYPGSSSFYGGYNSAGYNSGGYNSYNRPGYSNYYPSSGSNMYGGYFWNAGQKHNVNMFTVFLSSILTCIICLITV</sequence>
<dbReference type="Proteomes" id="UP000663832">
    <property type="component" value="Unassembled WGS sequence"/>
</dbReference>
<dbReference type="EMBL" id="CAJNOM010000147">
    <property type="protein sequence ID" value="CAF1138791.1"/>
    <property type="molecule type" value="Genomic_DNA"/>
</dbReference>
<feature type="region of interest" description="Disordered" evidence="1">
    <location>
        <begin position="33"/>
        <end position="70"/>
    </location>
</feature>